<organism evidence="3 4">
    <name type="scientific">Chaetoceros tenuissimus</name>
    <dbReference type="NCBI Taxonomy" id="426638"/>
    <lineage>
        <taxon>Eukaryota</taxon>
        <taxon>Sar</taxon>
        <taxon>Stramenopiles</taxon>
        <taxon>Ochrophyta</taxon>
        <taxon>Bacillariophyta</taxon>
        <taxon>Coscinodiscophyceae</taxon>
        <taxon>Chaetocerotophycidae</taxon>
        <taxon>Chaetocerotales</taxon>
        <taxon>Chaetocerotaceae</taxon>
        <taxon>Chaetoceros</taxon>
    </lineage>
</organism>
<proteinExistence type="predicted"/>
<feature type="compositionally biased region" description="Basic and acidic residues" evidence="1">
    <location>
        <begin position="34"/>
        <end position="46"/>
    </location>
</feature>
<feature type="compositionally biased region" description="Low complexity" evidence="1">
    <location>
        <begin position="53"/>
        <end position="69"/>
    </location>
</feature>
<dbReference type="AlphaFoldDB" id="A0AAD3D2S7"/>
<dbReference type="Proteomes" id="UP001054902">
    <property type="component" value="Unassembled WGS sequence"/>
</dbReference>
<name>A0AAD3D2S7_9STRA</name>
<feature type="region of interest" description="Disordered" evidence="1">
    <location>
        <begin position="34"/>
        <end position="110"/>
    </location>
</feature>
<dbReference type="EMBL" id="BLLK01000055">
    <property type="protein sequence ID" value="GFH56664.1"/>
    <property type="molecule type" value="Genomic_DNA"/>
</dbReference>
<accession>A0AAD3D2S7</accession>
<feature type="region of interest" description="Disordered" evidence="1">
    <location>
        <begin position="1"/>
        <end position="20"/>
    </location>
</feature>
<feature type="compositionally biased region" description="Basic and acidic residues" evidence="1">
    <location>
        <begin position="78"/>
        <end position="87"/>
    </location>
</feature>
<protein>
    <recommendedName>
        <fullName evidence="2">RNase NYN domain-containing protein</fullName>
    </recommendedName>
</protein>
<dbReference type="InterPro" id="IPR021869">
    <property type="entry name" value="RNase_Zc3h12_NYN"/>
</dbReference>
<feature type="domain" description="RNase NYN" evidence="2">
    <location>
        <begin position="226"/>
        <end position="332"/>
    </location>
</feature>
<dbReference type="Gene3D" id="3.40.50.11980">
    <property type="match status" value="1"/>
</dbReference>
<evidence type="ECO:0000313" key="4">
    <source>
        <dbReference type="Proteomes" id="UP001054902"/>
    </source>
</evidence>
<sequence length="442" mass="50249">MSYRPRLVESGTPISQDDHDVDAFIDAEIRKQQTLRESDGHDEYHSRNRKSCQSHNLSSNNQSSLMSSLGGAVSRASLDSRPREKLQTKIVIGGRSRRSPPETQTQSRYDINLPLKEKKSKLKTSIEIHDSKSHDCMDMDFDQNQEYEINQQEHNMNNAYQSYPQHSANNQYNTSFLSHQHTIHDQALEMHHPIYEHHDRHSSIQDSPIHSERMEVDETGAQRLPLIVIDGANIAYAYTQATTPSSRSKNIEPNVLGINVAVQYFVTAGCRVSVVIPSYWLNRNPKYNSNSTIQASDQIAILSSLKEQNMLMCSPPTDDDDSYCIAIARRIDNQFKNRRKVSSLQSYSHNHYSTSSDLTSLGGAYILSNDLYRDAQQRDVSGNLKDWLDGEDDLGVSKRISYSFADLGSIDQFGDVKLDFVPNPRHPLTAMIERIHRSDSFI</sequence>
<evidence type="ECO:0000256" key="1">
    <source>
        <dbReference type="SAM" id="MobiDB-lite"/>
    </source>
</evidence>
<keyword evidence="4" id="KW-1185">Reference proteome</keyword>
<reference evidence="3 4" key="1">
    <citation type="journal article" date="2021" name="Sci. Rep.">
        <title>The genome of the diatom Chaetoceros tenuissimus carries an ancient integrated fragment of an extant virus.</title>
        <authorList>
            <person name="Hongo Y."/>
            <person name="Kimura K."/>
            <person name="Takaki Y."/>
            <person name="Yoshida Y."/>
            <person name="Baba S."/>
            <person name="Kobayashi G."/>
            <person name="Nagasaki K."/>
            <person name="Hano T."/>
            <person name="Tomaru Y."/>
        </authorList>
    </citation>
    <scope>NUCLEOTIDE SEQUENCE [LARGE SCALE GENOMIC DNA]</scope>
    <source>
        <strain evidence="3 4">NIES-3715</strain>
    </source>
</reference>
<evidence type="ECO:0000313" key="3">
    <source>
        <dbReference type="EMBL" id="GFH56664.1"/>
    </source>
</evidence>
<evidence type="ECO:0000259" key="2">
    <source>
        <dbReference type="Pfam" id="PF11977"/>
    </source>
</evidence>
<dbReference type="Pfam" id="PF11977">
    <property type="entry name" value="RNase_Zc3h12a"/>
    <property type="match status" value="1"/>
</dbReference>
<gene>
    <name evidence="3" type="ORF">CTEN210_13140</name>
</gene>
<comment type="caution">
    <text evidence="3">The sequence shown here is derived from an EMBL/GenBank/DDBJ whole genome shotgun (WGS) entry which is preliminary data.</text>
</comment>